<evidence type="ECO:0000313" key="1">
    <source>
        <dbReference type="EMBL" id="MDQ1119121.1"/>
    </source>
</evidence>
<protein>
    <recommendedName>
        <fullName evidence="3">CdiI immunity protein domain-containing protein</fullName>
    </recommendedName>
</protein>
<gene>
    <name evidence="1" type="ORF">QE383_001429</name>
</gene>
<sequence length="96" mass="10969">MISRELHSAIDRWARFSTWHTCHSSDNERLFELVAAFESAGPQNFNPGEFMDVADELIRQHHPELQADFLYENLSAIVIGVEKILGYVAYRNSSTA</sequence>
<dbReference type="EMBL" id="JAUTBB010000001">
    <property type="protein sequence ID" value="MDQ1119121.1"/>
    <property type="molecule type" value="Genomic_DNA"/>
</dbReference>
<proteinExistence type="predicted"/>
<accession>A0AAW8G9P3</accession>
<evidence type="ECO:0008006" key="3">
    <source>
        <dbReference type="Google" id="ProtNLM"/>
    </source>
</evidence>
<dbReference type="AlphaFoldDB" id="A0AAW8G9P3"/>
<dbReference type="RefSeq" id="WP_307184008.1">
    <property type="nucleotide sequence ID" value="NZ_JAUTBB010000001.1"/>
</dbReference>
<name>A0AAW8G9P3_9GAMM</name>
<comment type="caution">
    <text evidence="1">The sequence shown here is derived from an EMBL/GenBank/DDBJ whole genome shotgun (WGS) entry which is preliminary data.</text>
</comment>
<evidence type="ECO:0000313" key="2">
    <source>
        <dbReference type="Proteomes" id="UP001234354"/>
    </source>
</evidence>
<organism evidence="1 2">
    <name type="scientific">Pseudoxanthomonas winnipegensis</name>
    <dbReference type="NCBI Taxonomy" id="2480810"/>
    <lineage>
        <taxon>Bacteria</taxon>
        <taxon>Pseudomonadati</taxon>
        <taxon>Pseudomonadota</taxon>
        <taxon>Gammaproteobacteria</taxon>
        <taxon>Lysobacterales</taxon>
        <taxon>Lysobacteraceae</taxon>
        <taxon>Pseudoxanthomonas</taxon>
    </lineage>
</organism>
<dbReference type="Proteomes" id="UP001234354">
    <property type="component" value="Unassembled WGS sequence"/>
</dbReference>
<reference evidence="1" key="1">
    <citation type="submission" date="2023-07" db="EMBL/GenBank/DDBJ databases">
        <title>Functional and genomic diversity of the sorghum phyllosphere microbiome.</title>
        <authorList>
            <person name="Shade A."/>
        </authorList>
    </citation>
    <scope>NUCLEOTIDE SEQUENCE</scope>
    <source>
        <strain evidence="1">SORGH_AS_0908</strain>
    </source>
</reference>